<keyword evidence="1" id="KW-1133">Transmembrane helix</keyword>
<proteinExistence type="predicted"/>
<keyword evidence="3" id="KW-1185">Reference proteome</keyword>
<evidence type="ECO:0000313" key="3">
    <source>
        <dbReference type="Proteomes" id="UP001143364"/>
    </source>
</evidence>
<accession>A0A9W6N547</accession>
<evidence type="ECO:0000313" key="2">
    <source>
        <dbReference type="EMBL" id="GLK77906.1"/>
    </source>
</evidence>
<reference evidence="2" key="1">
    <citation type="journal article" date="2014" name="Int. J. Syst. Evol. Microbiol.">
        <title>Complete genome sequence of Corynebacterium casei LMG S-19264T (=DSM 44701T), isolated from a smear-ripened cheese.</title>
        <authorList>
            <consortium name="US DOE Joint Genome Institute (JGI-PGF)"/>
            <person name="Walter F."/>
            <person name="Albersmeier A."/>
            <person name="Kalinowski J."/>
            <person name="Ruckert C."/>
        </authorList>
    </citation>
    <scope>NUCLEOTIDE SEQUENCE</scope>
    <source>
        <strain evidence="2">VKM B-2555</strain>
    </source>
</reference>
<sequence>MRLRRAPLTAVRRAILRTAFLADGVLAMGVLILQVTDAAGRMILARRLEQTTSGELIRPPRVPVS</sequence>
<evidence type="ECO:0000256" key="1">
    <source>
        <dbReference type="SAM" id="Phobius"/>
    </source>
</evidence>
<feature type="transmembrane region" description="Helical" evidence="1">
    <location>
        <begin position="14"/>
        <end position="35"/>
    </location>
</feature>
<organism evidence="2 3">
    <name type="scientific">Methylopila jiangsuensis</name>
    <dbReference type="NCBI Taxonomy" id="586230"/>
    <lineage>
        <taxon>Bacteria</taxon>
        <taxon>Pseudomonadati</taxon>
        <taxon>Pseudomonadota</taxon>
        <taxon>Alphaproteobacteria</taxon>
        <taxon>Hyphomicrobiales</taxon>
        <taxon>Methylopilaceae</taxon>
        <taxon>Methylopila</taxon>
    </lineage>
</organism>
<dbReference type="Proteomes" id="UP001143364">
    <property type="component" value="Unassembled WGS sequence"/>
</dbReference>
<protein>
    <submittedName>
        <fullName evidence="2">Uncharacterized protein</fullName>
    </submittedName>
</protein>
<reference evidence="2" key="2">
    <citation type="submission" date="2023-01" db="EMBL/GenBank/DDBJ databases">
        <authorList>
            <person name="Sun Q."/>
            <person name="Evtushenko L."/>
        </authorList>
    </citation>
    <scope>NUCLEOTIDE SEQUENCE</scope>
    <source>
        <strain evidence="2">VKM B-2555</strain>
    </source>
</reference>
<name>A0A9W6N547_9HYPH</name>
<keyword evidence="1" id="KW-0472">Membrane</keyword>
<keyword evidence="1" id="KW-0812">Transmembrane</keyword>
<dbReference type="EMBL" id="BSFK01000016">
    <property type="protein sequence ID" value="GLK77906.1"/>
    <property type="molecule type" value="Genomic_DNA"/>
</dbReference>
<comment type="caution">
    <text evidence="2">The sequence shown here is derived from an EMBL/GenBank/DDBJ whole genome shotgun (WGS) entry which is preliminary data.</text>
</comment>
<dbReference type="AlphaFoldDB" id="A0A9W6N547"/>
<gene>
    <name evidence="2" type="ORF">GCM10008171_31600</name>
</gene>